<sequence length="74" mass="8415">MDEMDEMDKMDRMDKMDDKIQDTTSPSIVVFMHSRSLEEGVTPDEGYHEEGATEEEGAMDADVASDDIVQYHNL</sequence>
<gene>
    <name evidence="2" type="ORF">BHQ10_006659</name>
</gene>
<dbReference type="Proteomes" id="UP000249363">
    <property type="component" value="Unassembled WGS sequence"/>
</dbReference>
<accession>A0A364L4A9</accession>
<evidence type="ECO:0000313" key="2">
    <source>
        <dbReference type="EMBL" id="RAO70647.1"/>
    </source>
</evidence>
<dbReference type="AlphaFoldDB" id="A0A364L4A9"/>
<dbReference type="GeneID" id="63795875"/>
<evidence type="ECO:0000313" key="3">
    <source>
        <dbReference type="Proteomes" id="UP000249363"/>
    </source>
</evidence>
<feature type="region of interest" description="Disordered" evidence="1">
    <location>
        <begin position="1"/>
        <end position="65"/>
    </location>
</feature>
<proteinExistence type="predicted"/>
<evidence type="ECO:0000256" key="1">
    <source>
        <dbReference type="SAM" id="MobiDB-lite"/>
    </source>
</evidence>
<comment type="caution">
    <text evidence="2">The sequence shown here is derived from an EMBL/GenBank/DDBJ whole genome shotgun (WGS) entry which is preliminary data.</text>
</comment>
<name>A0A364L4A9_TALAM</name>
<dbReference type="RefSeq" id="XP_040735163.1">
    <property type="nucleotide sequence ID" value="XM_040879269.1"/>
</dbReference>
<protein>
    <submittedName>
        <fullName evidence="2">Uncharacterized protein</fullName>
    </submittedName>
</protein>
<organism evidence="2 3">
    <name type="scientific">Talaromyces amestolkiae</name>
    <dbReference type="NCBI Taxonomy" id="1196081"/>
    <lineage>
        <taxon>Eukaryota</taxon>
        <taxon>Fungi</taxon>
        <taxon>Dikarya</taxon>
        <taxon>Ascomycota</taxon>
        <taxon>Pezizomycotina</taxon>
        <taxon>Eurotiomycetes</taxon>
        <taxon>Eurotiomycetidae</taxon>
        <taxon>Eurotiales</taxon>
        <taxon>Trichocomaceae</taxon>
        <taxon>Talaromyces</taxon>
        <taxon>Talaromyces sect. Talaromyces</taxon>
    </lineage>
</organism>
<keyword evidence="3" id="KW-1185">Reference proteome</keyword>
<feature type="compositionally biased region" description="Acidic residues" evidence="1">
    <location>
        <begin position="52"/>
        <end position="65"/>
    </location>
</feature>
<reference evidence="2 3" key="1">
    <citation type="journal article" date="2017" name="Biotechnol. Biofuels">
        <title>Differential beta-glucosidase expression as a function of carbon source availability in Talaromyces amestolkiae: a genomic and proteomic approach.</title>
        <authorList>
            <person name="de Eugenio L.I."/>
            <person name="Mendez-Liter J.A."/>
            <person name="Nieto-Dominguez M."/>
            <person name="Alonso L."/>
            <person name="Gil-Munoz J."/>
            <person name="Barriuso J."/>
            <person name="Prieto A."/>
            <person name="Martinez M.J."/>
        </authorList>
    </citation>
    <scope>NUCLEOTIDE SEQUENCE [LARGE SCALE GENOMIC DNA]</scope>
    <source>
        <strain evidence="2 3">CIB</strain>
    </source>
</reference>
<feature type="compositionally biased region" description="Basic and acidic residues" evidence="1">
    <location>
        <begin position="7"/>
        <end position="21"/>
    </location>
</feature>
<dbReference type="EMBL" id="MIKG01000012">
    <property type="protein sequence ID" value="RAO70647.1"/>
    <property type="molecule type" value="Genomic_DNA"/>
</dbReference>